<protein>
    <submittedName>
        <fullName evidence="2">Unnamed protein product</fullName>
    </submittedName>
</protein>
<organism evidence="2 3">
    <name type="scientific">Candida boidinii</name>
    <name type="common">Yeast</name>
    <dbReference type="NCBI Taxonomy" id="5477"/>
    <lineage>
        <taxon>Eukaryota</taxon>
        <taxon>Fungi</taxon>
        <taxon>Dikarya</taxon>
        <taxon>Ascomycota</taxon>
        <taxon>Saccharomycotina</taxon>
        <taxon>Pichiomycetes</taxon>
        <taxon>Pichiales</taxon>
        <taxon>Pichiaceae</taxon>
        <taxon>Ogataea</taxon>
        <taxon>Ogataea/Candida clade</taxon>
    </lineage>
</organism>
<feature type="compositionally biased region" description="Low complexity" evidence="1">
    <location>
        <begin position="130"/>
        <end position="140"/>
    </location>
</feature>
<dbReference type="AlphaFoldDB" id="A0A9W6T3J4"/>
<evidence type="ECO:0000313" key="2">
    <source>
        <dbReference type="EMBL" id="GME75210.1"/>
    </source>
</evidence>
<feature type="compositionally biased region" description="Polar residues" evidence="1">
    <location>
        <begin position="327"/>
        <end position="341"/>
    </location>
</feature>
<name>A0A9W6T3J4_CANBO</name>
<feature type="compositionally biased region" description="Low complexity" evidence="1">
    <location>
        <begin position="50"/>
        <end position="60"/>
    </location>
</feature>
<comment type="caution">
    <text evidence="2">The sequence shown here is derived from an EMBL/GenBank/DDBJ whole genome shotgun (WGS) entry which is preliminary data.</text>
</comment>
<gene>
    <name evidence="2" type="ORF">Cboi02_000469400</name>
</gene>
<feature type="compositionally biased region" description="Low complexity" evidence="1">
    <location>
        <begin position="108"/>
        <end position="118"/>
    </location>
</feature>
<reference evidence="2" key="1">
    <citation type="submission" date="2023-04" db="EMBL/GenBank/DDBJ databases">
        <title>Candida boidinii NBRC 10035.</title>
        <authorList>
            <person name="Ichikawa N."/>
            <person name="Sato H."/>
            <person name="Tonouchi N."/>
        </authorList>
    </citation>
    <scope>NUCLEOTIDE SEQUENCE</scope>
    <source>
        <strain evidence="2">NBRC 10035</strain>
    </source>
</reference>
<sequence>MTNPTQSTSTPDSVAEKEIGRSKSSIIQQQQPHLLNERTNSNISVSSQESLDSTISSNSSIKFNIPQPPQQQQQSTPQFINSSSKIKLPNKTIVSNSKESLPRPILFKNNSNNSKYSNLPPLDTGTTTHSSSSNNSSVNLNLPVSTTSATTLTNIISKTTTSETLKSDTQIESSPLINNNNNNKLIDAAFIAPKTGTIASPITSTTTISSHNSVSSKSPPPSQQQQQQNLPILQNKQRSITPERSLSPTPITSNNISNAKNFILKTSINNTIRETLNTPIDQQAYPKETMLSPFPGLTSDTSLHKIPASVLAQHHHQQQQQPVAFPGSSSELSTPINSTPITPFPPNSDLLATPKHHSSISFQCPPLGSKHRGSISARPSQTNIAHMDSPTTISSGIPSSRLPVNKQPTSHFPMGPTSALSTPISAGLPHHPLLHE</sequence>
<evidence type="ECO:0000313" key="3">
    <source>
        <dbReference type="Proteomes" id="UP001165120"/>
    </source>
</evidence>
<feature type="region of interest" description="Disordered" evidence="1">
    <location>
        <begin position="237"/>
        <end position="256"/>
    </location>
</feature>
<accession>A0A9W6T3J4</accession>
<evidence type="ECO:0000256" key="1">
    <source>
        <dbReference type="SAM" id="MobiDB-lite"/>
    </source>
</evidence>
<feature type="compositionally biased region" description="Low complexity" evidence="1">
    <location>
        <begin position="389"/>
        <end position="400"/>
    </location>
</feature>
<feature type="compositionally biased region" description="Polar residues" evidence="1">
    <location>
        <begin position="22"/>
        <end position="49"/>
    </location>
</feature>
<proteinExistence type="predicted"/>
<feature type="compositionally biased region" description="Polar residues" evidence="1">
    <location>
        <begin position="1"/>
        <end position="12"/>
    </location>
</feature>
<feature type="compositionally biased region" description="Polar residues" evidence="1">
    <location>
        <begin position="238"/>
        <end position="256"/>
    </location>
</feature>
<feature type="region of interest" description="Disordered" evidence="1">
    <location>
        <begin position="1"/>
        <end position="140"/>
    </location>
</feature>
<dbReference type="Proteomes" id="UP001165120">
    <property type="component" value="Unassembled WGS sequence"/>
</dbReference>
<feature type="region of interest" description="Disordered" evidence="1">
    <location>
        <begin position="311"/>
        <end position="436"/>
    </location>
</feature>
<keyword evidence="3" id="KW-1185">Reference proteome</keyword>
<dbReference type="EMBL" id="BSXN01001988">
    <property type="protein sequence ID" value="GME75210.1"/>
    <property type="molecule type" value="Genomic_DNA"/>
</dbReference>
<feature type="region of interest" description="Disordered" evidence="1">
    <location>
        <begin position="202"/>
        <end position="230"/>
    </location>
</feature>